<reference evidence="35 36" key="1">
    <citation type="submission" date="2008-05" db="EMBL/GenBank/DDBJ databases">
        <title>Characterization of New Serotype of Duck Hepatitis Virus Indicating Viral Evolution Mechanism.</title>
        <authorList>
            <person name="Wu P.F."/>
            <person name="Zhang G.Z."/>
            <person name="Su J.L."/>
            <person name="Han B."/>
        </authorList>
    </citation>
    <scope>NUCLEOTIDE SEQUENCE [LARGE SCALE GENOMIC DNA]</scope>
    <source>
        <strain evidence="35">B63</strain>
    </source>
</reference>
<dbReference type="EMBL" id="EU747874">
    <property type="protein sequence ID" value="ACE80203.1"/>
    <property type="molecule type" value="Genomic_RNA"/>
</dbReference>
<dbReference type="SUPFAM" id="SSF88633">
    <property type="entry name" value="Positive stranded ssRNA viruses"/>
    <property type="match status" value="3"/>
</dbReference>
<dbReference type="GO" id="GO:0044162">
    <property type="term" value="C:host cell cytoplasmic vesicle membrane"/>
    <property type="evidence" value="ECO:0007669"/>
    <property type="project" value="UniProtKB-SubCell"/>
</dbReference>
<keyword evidence="27" id="KW-0472">Membrane</keyword>
<evidence type="ECO:0000256" key="22">
    <source>
        <dbReference type="ARBA" id="ARBA00022870"/>
    </source>
</evidence>
<evidence type="ECO:0000313" key="35">
    <source>
        <dbReference type="EMBL" id="ACE80203.1"/>
    </source>
</evidence>
<keyword evidence="24" id="KW-1182">Viral ion channel</keyword>
<feature type="compositionally biased region" description="Basic residues" evidence="31">
    <location>
        <begin position="259"/>
        <end position="270"/>
    </location>
</feature>
<keyword evidence="28" id="KW-1035">Host cytoplasm</keyword>
<evidence type="ECO:0000256" key="23">
    <source>
        <dbReference type="ARBA" id="ARBA00022953"/>
    </source>
</evidence>
<keyword evidence="30" id="KW-0407">Ion channel</keyword>
<evidence type="ECO:0000256" key="5">
    <source>
        <dbReference type="ARBA" id="ARBA00022484"/>
    </source>
</evidence>
<evidence type="ECO:0000256" key="3">
    <source>
        <dbReference type="ARBA" id="ARBA00020107"/>
    </source>
</evidence>
<dbReference type="Gene3D" id="2.60.120.20">
    <property type="match status" value="2"/>
</dbReference>
<keyword evidence="15" id="KW-0547">Nucleotide-binding</keyword>
<dbReference type="GO" id="GO:0003968">
    <property type="term" value="F:RNA-directed RNA polymerase activity"/>
    <property type="evidence" value="ECO:0007669"/>
    <property type="project" value="UniProtKB-KW"/>
</dbReference>
<evidence type="ECO:0000256" key="1">
    <source>
        <dbReference type="ARBA" id="ARBA00004295"/>
    </source>
</evidence>
<dbReference type="CDD" id="cd23193">
    <property type="entry name" value="ps-ssRNA_Picornaviridae"/>
    <property type="match status" value="1"/>
</dbReference>
<keyword evidence="9" id="KW-0167">Capsid protein</keyword>
<keyword evidence="18" id="KW-0347">Helicase</keyword>
<dbReference type="PANTHER" id="PTHR10903:SF170">
    <property type="entry name" value="GTPASE IMAP FAMILY MEMBER 7"/>
    <property type="match status" value="1"/>
</dbReference>
<comment type="subcellular location">
    <subcellularLocation>
        <location evidence="1">Host cytoplasmic vesicle membrane</location>
        <topology evidence="1">Peripheral membrane protein</topology>
        <orientation evidence="1">Cytoplasmic side</orientation>
    </subcellularLocation>
    <subcellularLocation>
        <location evidence="2">Virion</location>
    </subcellularLocation>
</comment>
<keyword evidence="22" id="KW-1043">Host membrane</keyword>
<dbReference type="InterPro" id="IPR001205">
    <property type="entry name" value="RNA-dir_pol_C"/>
</dbReference>
<keyword evidence="25" id="KW-0406">Ion transport</keyword>
<dbReference type="PROSITE" id="PS51874">
    <property type="entry name" value="PCV_3C_PRO"/>
    <property type="match status" value="1"/>
</dbReference>
<evidence type="ECO:0000256" key="13">
    <source>
        <dbReference type="ARBA" id="ARBA00022695"/>
    </source>
</evidence>
<evidence type="ECO:0000256" key="12">
    <source>
        <dbReference type="ARBA" id="ARBA00022679"/>
    </source>
</evidence>
<dbReference type="InterPro" id="IPR001676">
    <property type="entry name" value="Picornavirus_capsid"/>
</dbReference>
<dbReference type="InterPro" id="IPR033703">
    <property type="entry name" value="Rhv-like"/>
</dbReference>
<organism evidence="35 36">
    <name type="scientific">Duck hepatitis A virus 3</name>
    <dbReference type="NCBI Taxonomy" id="1006063"/>
    <lineage>
        <taxon>Viruses</taxon>
        <taxon>Riboviria</taxon>
        <taxon>Orthornavirae</taxon>
        <taxon>Pisuviricota</taxon>
        <taxon>Pisoniviricetes</taxon>
        <taxon>Picornavirales</taxon>
        <taxon>Picornaviridae</taxon>
        <taxon>Paavivirinae</taxon>
        <taxon>Avihepatovirus</taxon>
        <taxon>Avihepatovirus ahepati</taxon>
        <taxon>Duck hepatitis A virus</taxon>
    </lineage>
</organism>
<keyword evidence="5" id="KW-0696">RNA-directed RNA polymerase</keyword>
<dbReference type="InterPro" id="IPR027417">
    <property type="entry name" value="P-loop_NTPase"/>
</dbReference>
<evidence type="ECO:0000256" key="24">
    <source>
        <dbReference type="ARBA" id="ARBA00023039"/>
    </source>
</evidence>
<dbReference type="InterPro" id="IPR045058">
    <property type="entry name" value="GIMA/IAN/Toc"/>
</dbReference>
<dbReference type="PROSITE" id="PS50507">
    <property type="entry name" value="RDRP_SSRNA_POS"/>
    <property type="match status" value="1"/>
</dbReference>
<keyword evidence="16" id="KW-0378">Hydrolase</keyword>
<evidence type="ECO:0000256" key="9">
    <source>
        <dbReference type="ARBA" id="ARBA00022561"/>
    </source>
</evidence>
<keyword evidence="4" id="KW-0813">Transport</keyword>
<evidence type="ECO:0000256" key="8">
    <source>
        <dbReference type="ARBA" id="ARBA00022553"/>
    </source>
</evidence>
<evidence type="ECO:0000256" key="2">
    <source>
        <dbReference type="ARBA" id="ARBA00004328"/>
    </source>
</evidence>
<evidence type="ECO:0000256" key="21">
    <source>
        <dbReference type="ARBA" id="ARBA00022844"/>
    </source>
</evidence>
<dbReference type="GO" id="GO:0003724">
    <property type="term" value="F:RNA helicase activity"/>
    <property type="evidence" value="ECO:0007669"/>
    <property type="project" value="InterPro"/>
</dbReference>
<dbReference type="Pfam" id="PF00073">
    <property type="entry name" value="Rhv"/>
    <property type="match status" value="2"/>
</dbReference>
<keyword evidence="13" id="KW-0548">Nucleotidyltransferase</keyword>
<dbReference type="InterPro" id="IPR043504">
    <property type="entry name" value="Peptidase_S1_PA_chymotrypsin"/>
</dbReference>
<accession>B3VI30</accession>
<dbReference type="Pfam" id="PF00680">
    <property type="entry name" value="RdRP_1"/>
    <property type="match status" value="1"/>
</dbReference>
<keyword evidence="23" id="KW-0693">Viral RNA replication</keyword>
<evidence type="ECO:0000256" key="17">
    <source>
        <dbReference type="ARBA" id="ARBA00022804"/>
    </source>
</evidence>
<protein>
    <recommendedName>
        <fullName evidence="3">Genome polyprotein</fullName>
    </recommendedName>
</protein>
<evidence type="ECO:0000256" key="19">
    <source>
        <dbReference type="ARBA" id="ARBA00022807"/>
    </source>
</evidence>
<dbReference type="GO" id="GO:0046718">
    <property type="term" value="P:symbiont entry into host cell"/>
    <property type="evidence" value="ECO:0007669"/>
    <property type="project" value="UniProtKB-KW"/>
</dbReference>
<evidence type="ECO:0000256" key="27">
    <source>
        <dbReference type="ARBA" id="ARBA00023136"/>
    </source>
</evidence>
<evidence type="ECO:0000256" key="7">
    <source>
        <dbReference type="ARBA" id="ARBA00022520"/>
    </source>
</evidence>
<dbReference type="Gene3D" id="3.30.70.270">
    <property type="match status" value="1"/>
</dbReference>
<dbReference type="GO" id="GO:0034220">
    <property type="term" value="P:monoatomic ion transmembrane transport"/>
    <property type="evidence" value="ECO:0007669"/>
    <property type="project" value="UniProtKB-KW"/>
</dbReference>
<name>B3VI30_DHAV1</name>
<dbReference type="GO" id="GO:0004197">
    <property type="term" value="F:cysteine-type endopeptidase activity"/>
    <property type="evidence" value="ECO:0007669"/>
    <property type="project" value="InterPro"/>
</dbReference>
<dbReference type="Pfam" id="PF00548">
    <property type="entry name" value="Peptidase_C3"/>
    <property type="match status" value="1"/>
</dbReference>
<dbReference type="InterPro" id="IPR004004">
    <property type="entry name" value="Helic/Pol/Pept_Calicivir-typ"/>
</dbReference>
<dbReference type="PANTHER" id="PTHR10903">
    <property type="entry name" value="GTPASE, IMAP FAMILY MEMBER-RELATED"/>
    <property type="match status" value="1"/>
</dbReference>
<dbReference type="CDD" id="cd00205">
    <property type="entry name" value="rhv_like"/>
    <property type="match status" value="2"/>
</dbReference>
<dbReference type="GO" id="GO:0039618">
    <property type="term" value="C:T=pseudo3 icosahedral viral capsid"/>
    <property type="evidence" value="ECO:0007669"/>
    <property type="project" value="UniProtKB-KW"/>
</dbReference>
<feature type="domain" description="Peptidase C3" evidence="34">
    <location>
        <begin position="1613"/>
        <end position="1798"/>
    </location>
</feature>
<evidence type="ECO:0000256" key="11">
    <source>
        <dbReference type="ARBA" id="ARBA00022670"/>
    </source>
</evidence>
<evidence type="ECO:0000256" key="6">
    <source>
        <dbReference type="ARBA" id="ARBA00022488"/>
    </source>
</evidence>
<feature type="domain" description="RdRp catalytic" evidence="32">
    <location>
        <begin position="2017"/>
        <end position="2132"/>
    </location>
</feature>
<keyword evidence="12" id="KW-0808">Transferase</keyword>
<dbReference type="InterPro" id="IPR007094">
    <property type="entry name" value="RNA-dir_pol_PSvirus"/>
</dbReference>
<dbReference type="InterPro" id="IPR014759">
    <property type="entry name" value="Helicase_SF3_ssRNA_vir"/>
</dbReference>
<dbReference type="GO" id="GO:0019062">
    <property type="term" value="P:virion attachment to host cell"/>
    <property type="evidence" value="ECO:0007669"/>
    <property type="project" value="UniProtKB-KW"/>
</dbReference>
<feature type="region of interest" description="Disordered" evidence="31">
    <location>
        <begin position="250"/>
        <end position="285"/>
    </location>
</feature>
<dbReference type="GO" id="GO:0006508">
    <property type="term" value="P:proteolysis"/>
    <property type="evidence" value="ECO:0007669"/>
    <property type="project" value="UniProtKB-KW"/>
</dbReference>
<evidence type="ECO:0000256" key="29">
    <source>
        <dbReference type="ARBA" id="ARBA00023296"/>
    </source>
</evidence>
<keyword evidence="14" id="KW-1143">T=pseudo3 icosahedral capsid protein</keyword>
<dbReference type="GO" id="GO:0006351">
    <property type="term" value="P:DNA-templated transcription"/>
    <property type="evidence" value="ECO:0007669"/>
    <property type="project" value="InterPro"/>
</dbReference>
<sequence>MDTLTKNIENETVKIIGSCAEKAQEAISGLGAVESVASTNSVVATANATTTQTIPDPTDGSTDDFYSCSYEVGAQGDNISRLVHLHTGQWSTQHGVTTCLRWLATPGCFYTANTQPAYGQTRYFRFIRCGYHFRLLVNAPSGAAGGLMMVWMPYPYCRVLTGSFNVDASVDRRSLLNLPYAILDLRTNTEIDLVIPYVNFRNYVEINATESVGGAICVFVLGAFTHGYRTSNTVDYTLFGEMLETDLQCPRPFNDQGKKKPRRRPIHKPKSPPQESRIIIQPGPGAANLSNSSVVTMAESVALANEGTAVDYSTAGCASSVDDVVMVLRRWQIVGDFQWANTVTPGNRISRFQVVFNRMPTFALFFDKFQYWRGSLEVKLLTFGSQFNTGRYQMSWYPLSNGEQTLAQCQNSVFVTCDVCATPATLILPFTNTTWRKSTRENHGYITWHVVNRLTVNSTSPSTINCVILMRVGKDFQFTAPLYGNLQMAANDQGDSNQLGDDEPVCFLNFETANVPIQRESHTLVKHFFGRQWLVPTVQHTGEVQELDLPVPDRGHASLLRFFAYFSGEVILTIVNNGTTPCMVAHSYTTDNLTSEYAVTAMGGILIPANSAKNISIPFYSVTPLRPTRPMPASQGGGLTFGRLYIWTQSGSVSVFMGLHKPALFFPLPASTYTTPTLLNELETMNLHDQSDQPDCHLCEICRKMKGWSCNYRPFRFCLRLKTLAFELHLEIELDQSRNVRDLTTEGVEPNPGPIMVVGKSGSGKSVLCNILADVNLFESKLTPYTLTTSHQIETVTICGKQVTLIDTPEIPKYDGPISCFLYLIEAGRLTNEDVIFMKTMRQYFPGFEKSTILVLNRADELPNNDQLKDWIKTNGELESLVRACDGRVAKFYRGKIATAKLLDKIAELPEYRAHLPRLVYKDRKMYRHYGVQCGNVVFHMDSENIMKSALNGEVTIKQEKWNGNWKPASEHMQSTASIYLKSDTMPKFKFSVDDNCETWARQLLGDYGPTQGTILKERLMWAAALGFFMTIKITTDQSFPGKDAIHTVLTKISNFIFGGLENEVVRIVIRTVIRIVCYLILYIHSPNIVTTGTLVALLALDATSMSMDQGLKTLCMSLVDGDFGKFCSVLLQKIQSVDEADLIKNTIPSFTDMMEDQSGKPTGPKTFNDWTTCAKNVQWWLESFVKVVNWLKEKVFPSKTDPTLQWLEDHEEHISIMLALCDEHLCMLRTDKDYICEHTTRPKHQKLVEMVSGTLNQLNGISSAKDLCLRLQHVLNKLHQVNFEPELEWTHRPEPLGIWISGGPGVGKSFLSNYIVKQIAKKRHWKSYANPTGSKHMDGYAPQEIHVFDDFGQNREEEDYSLICNLISSVPFITPKASVEAKGTQYRGRLVVVTTNRRDFTSCKLTDPDALERRFPIRLNIRPLQKYNHKGRLDVATAMRDGSLQNGTCWERDIGGLGLEHWNPINGDILVDEILSELQVRHEVANFMNQGKVRRLSDLDTMFEELDELKLDFDFDRLEEQARLFARPKEGKISKFRTWVKECINKIKGFLERNKTWILGIGTLGTIVSLITMCIPLARKFTQSIYSAQPMAKTLPKDFKVAVQKHVEKLESVLQDQSGRVNFRHICNRLVNVSSENEVATGLAVGGKYVLTFGHSKFTQLDSIRDMVFNSPAKGTPITYDGLPTDLQLLECDIPHQFKDVSKLIATDDYRGNGWLVWKDDDQYMIQEVTKIRPFGQTTTASGTTSCQTYIYNCKTGPGSCGGVLVALVGGNLKILGIHTSGNGTMGASNRIFPVFNQGTIVEKKYSGKILYHQPRKTAYQKSPVYEDSPYEPAVLSINDQRLAVPIEDMAKKASDKYIGNTFDPPPPAFQLAKTHVAEKLAKVLGSHDCVSYEQAISSDVIPMNWDTSPGIKYKGETKRQLVLKSSFKQDVMDQIQSPSTVFVCYLKDELRKKEKIKEGKTRGIEACNFDYTVAFRMVMGEIYSNIYDDSFILSGCAVGINPFAEWDNLLANLQPYNLCLDFSGFDGSLSAQILEEAVDVLSFFHNDPALVKKIHEPTIYSTHYVTDEIWKVEGGMCSGSPCTTVLNSIVNQLACYTVLAVLGYDINQCYVVSYGDDCVLSVPEKRDISKLSHYFKLFFGMTATASDKASDIAWRGPMEIEFLKRTPAFLPDTRKIVGVLDKEVLEGKIQWCKGPEAFKQQLDSFFLEAALHGPEYYNCICSKLKARCPVLEIQPWGVARMRAYTACMII</sequence>
<proteinExistence type="predicted"/>
<dbReference type="PROSITE" id="PS51218">
    <property type="entry name" value="SF3_HELICASE_2"/>
    <property type="match status" value="1"/>
</dbReference>
<dbReference type="PRINTS" id="PR00918">
    <property type="entry name" value="CALICVIRUSNS"/>
</dbReference>
<evidence type="ECO:0000256" key="14">
    <source>
        <dbReference type="ARBA" id="ARBA00022706"/>
    </source>
</evidence>
<evidence type="ECO:0000256" key="31">
    <source>
        <dbReference type="SAM" id="MobiDB-lite"/>
    </source>
</evidence>
<dbReference type="Pfam" id="PF00910">
    <property type="entry name" value="RNA_helicase"/>
    <property type="match status" value="1"/>
</dbReference>
<evidence type="ECO:0000256" key="25">
    <source>
        <dbReference type="ARBA" id="ARBA00023065"/>
    </source>
</evidence>
<dbReference type="GO" id="GO:0003723">
    <property type="term" value="F:RNA binding"/>
    <property type="evidence" value="ECO:0007669"/>
    <property type="project" value="InterPro"/>
</dbReference>
<dbReference type="GO" id="GO:0005524">
    <property type="term" value="F:ATP binding"/>
    <property type="evidence" value="ECO:0007669"/>
    <property type="project" value="UniProtKB-KW"/>
</dbReference>
<dbReference type="InterPro" id="IPR009003">
    <property type="entry name" value="Peptidase_S1_PA"/>
</dbReference>
<keyword evidence="6" id="KW-1036">Host cytoplasmic vesicle</keyword>
<keyword evidence="29" id="KW-1160">Virus entry into host cell</keyword>
<keyword evidence="19" id="KW-0788">Thiol protease</keyword>
<evidence type="ECO:0000256" key="15">
    <source>
        <dbReference type="ARBA" id="ARBA00022741"/>
    </source>
</evidence>
<dbReference type="InterPro" id="IPR029053">
    <property type="entry name" value="Viral_coat"/>
</dbReference>
<evidence type="ECO:0000256" key="18">
    <source>
        <dbReference type="ARBA" id="ARBA00022806"/>
    </source>
</evidence>
<dbReference type="GO" id="GO:0015267">
    <property type="term" value="F:channel activity"/>
    <property type="evidence" value="ECO:0007669"/>
    <property type="project" value="UniProtKB-KW"/>
</dbReference>
<dbReference type="InterPro" id="IPR006703">
    <property type="entry name" value="G_AIG1"/>
</dbReference>
<dbReference type="GO" id="GO:0039694">
    <property type="term" value="P:viral RNA genome replication"/>
    <property type="evidence" value="ECO:0007669"/>
    <property type="project" value="InterPro"/>
</dbReference>
<dbReference type="Proteomes" id="UP000120130">
    <property type="component" value="Genome"/>
</dbReference>
<dbReference type="Gene3D" id="1.20.960.20">
    <property type="match status" value="1"/>
</dbReference>
<keyword evidence="26" id="KW-0342">GTP-binding</keyword>
<evidence type="ECO:0000313" key="36">
    <source>
        <dbReference type="Proteomes" id="UP000120130"/>
    </source>
</evidence>
<keyword evidence="20" id="KW-0067">ATP-binding</keyword>
<dbReference type="GO" id="GO:0005525">
    <property type="term" value="F:GTP binding"/>
    <property type="evidence" value="ECO:0007669"/>
    <property type="project" value="UniProtKB-KW"/>
</dbReference>
<evidence type="ECO:0000256" key="26">
    <source>
        <dbReference type="ARBA" id="ARBA00023134"/>
    </source>
</evidence>
<dbReference type="InterPro" id="IPR044067">
    <property type="entry name" value="PCV_3C_PRO"/>
</dbReference>
<evidence type="ECO:0000259" key="32">
    <source>
        <dbReference type="PROSITE" id="PS50507"/>
    </source>
</evidence>
<keyword evidence="17" id="KW-1161">Viral attachment to host cell</keyword>
<keyword evidence="11" id="KW-0645">Protease</keyword>
<evidence type="ECO:0000256" key="28">
    <source>
        <dbReference type="ARBA" id="ARBA00023200"/>
    </source>
</evidence>
<keyword evidence="10" id="KW-0945">Host-virus interaction</keyword>
<evidence type="ECO:0000256" key="30">
    <source>
        <dbReference type="ARBA" id="ARBA00023303"/>
    </source>
</evidence>
<dbReference type="InterPro" id="IPR000605">
    <property type="entry name" value="Helicase_SF3_ssDNA/RNA_vir"/>
</dbReference>
<evidence type="ECO:0000256" key="16">
    <source>
        <dbReference type="ARBA" id="ARBA00022801"/>
    </source>
</evidence>
<dbReference type="SUPFAM" id="SSF52540">
    <property type="entry name" value="P-loop containing nucleoside triphosphate hydrolases"/>
    <property type="match status" value="2"/>
</dbReference>
<dbReference type="Pfam" id="PF04548">
    <property type="entry name" value="AIG1"/>
    <property type="match status" value="1"/>
</dbReference>
<dbReference type="SUPFAM" id="SSF56672">
    <property type="entry name" value="DNA/RNA polymerases"/>
    <property type="match status" value="1"/>
</dbReference>
<evidence type="ECO:0000259" key="34">
    <source>
        <dbReference type="PROSITE" id="PS51874"/>
    </source>
</evidence>
<dbReference type="InterPro" id="IPR043502">
    <property type="entry name" value="DNA/RNA_pol_sf"/>
</dbReference>
<dbReference type="InterPro" id="IPR043128">
    <property type="entry name" value="Rev_trsase/Diguanyl_cyclase"/>
</dbReference>
<dbReference type="Gene3D" id="2.40.10.10">
    <property type="entry name" value="Trypsin-like serine proteases"/>
    <property type="match status" value="2"/>
</dbReference>
<keyword evidence="21" id="KW-0946">Virion</keyword>
<evidence type="ECO:0000256" key="10">
    <source>
        <dbReference type="ARBA" id="ARBA00022581"/>
    </source>
</evidence>
<keyword evidence="8" id="KW-0597">Phosphoprotein</keyword>
<evidence type="ECO:0000256" key="4">
    <source>
        <dbReference type="ARBA" id="ARBA00022448"/>
    </source>
</evidence>
<evidence type="ECO:0000259" key="33">
    <source>
        <dbReference type="PROSITE" id="PS51218"/>
    </source>
</evidence>
<dbReference type="GO" id="GO:0005198">
    <property type="term" value="F:structural molecule activity"/>
    <property type="evidence" value="ECO:0007669"/>
    <property type="project" value="InterPro"/>
</dbReference>
<dbReference type="Gene3D" id="3.40.50.300">
    <property type="entry name" value="P-loop containing nucleotide triphosphate hydrolases"/>
    <property type="match status" value="1"/>
</dbReference>
<dbReference type="SUPFAM" id="SSF50494">
    <property type="entry name" value="Trypsin-like serine proteases"/>
    <property type="match status" value="1"/>
</dbReference>
<evidence type="ECO:0000256" key="20">
    <source>
        <dbReference type="ARBA" id="ARBA00022840"/>
    </source>
</evidence>
<dbReference type="InterPro" id="IPR000199">
    <property type="entry name" value="Peptidase_C3A/C3B_picornavir"/>
</dbReference>
<keyword evidence="7" id="KW-0191">Covalent protein-RNA linkage</keyword>
<feature type="domain" description="SF3 helicase" evidence="33">
    <location>
        <begin position="1273"/>
        <end position="1435"/>
    </location>
</feature>